<proteinExistence type="predicted"/>
<feature type="domain" description="DUF6533" evidence="2">
    <location>
        <begin position="12"/>
        <end position="55"/>
    </location>
</feature>
<keyword evidence="1" id="KW-0812">Transmembrane</keyword>
<dbReference type="InterPro" id="IPR045340">
    <property type="entry name" value="DUF6533"/>
</dbReference>
<dbReference type="RefSeq" id="XP_007311427.1">
    <property type="nucleotide sequence ID" value="XM_007311365.1"/>
</dbReference>
<keyword evidence="1" id="KW-0472">Membrane</keyword>
<organism evidence="3 4">
    <name type="scientific">Stereum hirsutum (strain FP-91666)</name>
    <name type="common">White-rot fungus</name>
    <dbReference type="NCBI Taxonomy" id="721885"/>
    <lineage>
        <taxon>Eukaryota</taxon>
        <taxon>Fungi</taxon>
        <taxon>Dikarya</taxon>
        <taxon>Basidiomycota</taxon>
        <taxon>Agaricomycotina</taxon>
        <taxon>Agaricomycetes</taxon>
        <taxon>Russulales</taxon>
        <taxon>Stereaceae</taxon>
        <taxon>Stereum</taxon>
    </lineage>
</organism>
<dbReference type="AlphaFoldDB" id="R7RW31"/>
<feature type="transmembrane region" description="Helical" evidence="1">
    <location>
        <begin position="229"/>
        <end position="250"/>
    </location>
</feature>
<sequence length="251" mass="27460">MCTLFRIASNSIQVSASALWISEYIQTLPMEIEAVWNRKMSGTSFLFLINRYSFLVFFIAQTYSNLPGSATDQECSRVFLVAQICSALSDCTTSLLMLLRVYALYARSKVILVAAIALIGSRIALDLYSIPLVDAISSQSTLFSALSRCAGDVSAVNLIIQTRFSIAIPMLLVVFDIFILILTMVKTLDAARGLRRQGQKGIILVVLRDGIFYFITISIFVIAETATALAAILLPGFTSQLLLISSPFIAA</sequence>
<dbReference type="GeneID" id="18804208"/>
<feature type="transmembrane region" description="Helical" evidence="1">
    <location>
        <begin position="202"/>
        <end position="223"/>
    </location>
</feature>
<dbReference type="EMBL" id="JH687404">
    <property type="protein sequence ID" value="EIM79469.1"/>
    <property type="molecule type" value="Genomic_DNA"/>
</dbReference>
<feature type="transmembrane region" description="Helical" evidence="1">
    <location>
        <begin position="78"/>
        <end position="98"/>
    </location>
</feature>
<name>R7RW31_STEHR</name>
<keyword evidence="4" id="KW-1185">Reference proteome</keyword>
<evidence type="ECO:0000256" key="1">
    <source>
        <dbReference type="SAM" id="Phobius"/>
    </source>
</evidence>
<dbReference type="Proteomes" id="UP000053927">
    <property type="component" value="Unassembled WGS sequence"/>
</dbReference>
<gene>
    <name evidence="3" type="ORF">STEHIDRAFT_173101</name>
</gene>
<accession>R7RW31</accession>
<dbReference type="OMA" id="LWISEYI"/>
<evidence type="ECO:0000313" key="3">
    <source>
        <dbReference type="EMBL" id="EIM79469.1"/>
    </source>
</evidence>
<feature type="transmembrane region" description="Helical" evidence="1">
    <location>
        <begin position="164"/>
        <end position="182"/>
    </location>
</feature>
<evidence type="ECO:0000313" key="4">
    <source>
        <dbReference type="Proteomes" id="UP000053927"/>
    </source>
</evidence>
<evidence type="ECO:0000259" key="2">
    <source>
        <dbReference type="Pfam" id="PF20151"/>
    </source>
</evidence>
<reference evidence="4" key="1">
    <citation type="journal article" date="2012" name="Science">
        <title>The Paleozoic origin of enzymatic lignin decomposition reconstructed from 31 fungal genomes.</title>
        <authorList>
            <person name="Floudas D."/>
            <person name="Binder M."/>
            <person name="Riley R."/>
            <person name="Barry K."/>
            <person name="Blanchette R.A."/>
            <person name="Henrissat B."/>
            <person name="Martinez A.T."/>
            <person name="Otillar R."/>
            <person name="Spatafora J.W."/>
            <person name="Yadav J.S."/>
            <person name="Aerts A."/>
            <person name="Benoit I."/>
            <person name="Boyd A."/>
            <person name="Carlson A."/>
            <person name="Copeland A."/>
            <person name="Coutinho P.M."/>
            <person name="de Vries R.P."/>
            <person name="Ferreira P."/>
            <person name="Findley K."/>
            <person name="Foster B."/>
            <person name="Gaskell J."/>
            <person name="Glotzer D."/>
            <person name="Gorecki P."/>
            <person name="Heitman J."/>
            <person name="Hesse C."/>
            <person name="Hori C."/>
            <person name="Igarashi K."/>
            <person name="Jurgens J.A."/>
            <person name="Kallen N."/>
            <person name="Kersten P."/>
            <person name="Kohler A."/>
            <person name="Kuees U."/>
            <person name="Kumar T.K.A."/>
            <person name="Kuo A."/>
            <person name="LaButti K."/>
            <person name="Larrondo L.F."/>
            <person name="Lindquist E."/>
            <person name="Ling A."/>
            <person name="Lombard V."/>
            <person name="Lucas S."/>
            <person name="Lundell T."/>
            <person name="Martin R."/>
            <person name="McLaughlin D.J."/>
            <person name="Morgenstern I."/>
            <person name="Morin E."/>
            <person name="Murat C."/>
            <person name="Nagy L.G."/>
            <person name="Nolan M."/>
            <person name="Ohm R.A."/>
            <person name="Patyshakuliyeva A."/>
            <person name="Rokas A."/>
            <person name="Ruiz-Duenas F.J."/>
            <person name="Sabat G."/>
            <person name="Salamov A."/>
            <person name="Samejima M."/>
            <person name="Schmutz J."/>
            <person name="Slot J.C."/>
            <person name="St John F."/>
            <person name="Stenlid J."/>
            <person name="Sun H."/>
            <person name="Sun S."/>
            <person name="Syed K."/>
            <person name="Tsang A."/>
            <person name="Wiebenga A."/>
            <person name="Young D."/>
            <person name="Pisabarro A."/>
            <person name="Eastwood D.C."/>
            <person name="Martin F."/>
            <person name="Cullen D."/>
            <person name="Grigoriev I.V."/>
            <person name="Hibbett D.S."/>
        </authorList>
    </citation>
    <scope>NUCLEOTIDE SEQUENCE [LARGE SCALE GENOMIC DNA]</scope>
    <source>
        <strain evidence="4">FP-91666</strain>
    </source>
</reference>
<feature type="transmembrane region" description="Helical" evidence="1">
    <location>
        <begin position="45"/>
        <end position="66"/>
    </location>
</feature>
<dbReference type="Pfam" id="PF20151">
    <property type="entry name" value="DUF6533"/>
    <property type="match status" value="1"/>
</dbReference>
<dbReference type="eggNOG" id="ENOG502R1X3">
    <property type="taxonomic scope" value="Eukaryota"/>
</dbReference>
<keyword evidence="1" id="KW-1133">Transmembrane helix</keyword>
<protein>
    <recommendedName>
        <fullName evidence="2">DUF6533 domain-containing protein</fullName>
    </recommendedName>
</protein>
<dbReference type="KEGG" id="shs:STEHIDRAFT_173101"/>
<dbReference type="OrthoDB" id="2955592at2759"/>
<feature type="transmembrane region" description="Helical" evidence="1">
    <location>
        <begin position="110"/>
        <end position="130"/>
    </location>
</feature>